<accession>A0A975BYZ9</accession>
<dbReference type="Pfam" id="PF00248">
    <property type="entry name" value="Aldo_ket_red"/>
    <property type="match status" value="1"/>
</dbReference>
<keyword evidence="3" id="KW-1185">Reference proteome</keyword>
<dbReference type="PANTHER" id="PTHR43638">
    <property type="entry name" value="OXIDOREDUCTASE, ALDO/KETO REDUCTASE FAMILY PROTEIN"/>
    <property type="match status" value="1"/>
</dbReference>
<gene>
    <name evidence="2" type="ORF">IFJ75_14870</name>
</gene>
<feature type="domain" description="NADP-dependent oxidoreductase" evidence="1">
    <location>
        <begin position="16"/>
        <end position="267"/>
    </location>
</feature>
<dbReference type="Proteomes" id="UP000663918">
    <property type="component" value="Chromosome"/>
</dbReference>
<evidence type="ECO:0000313" key="2">
    <source>
        <dbReference type="EMBL" id="QTC90543.1"/>
    </source>
</evidence>
<dbReference type="InterPro" id="IPR020471">
    <property type="entry name" value="AKR"/>
</dbReference>
<dbReference type="Gene3D" id="3.20.20.100">
    <property type="entry name" value="NADP-dependent oxidoreductase domain"/>
    <property type="match status" value="1"/>
</dbReference>
<dbReference type="InterPro" id="IPR023210">
    <property type="entry name" value="NADP_OxRdtase_dom"/>
</dbReference>
<dbReference type="GO" id="GO:0016491">
    <property type="term" value="F:oxidoreductase activity"/>
    <property type="evidence" value="ECO:0007669"/>
    <property type="project" value="InterPro"/>
</dbReference>
<reference evidence="2" key="1">
    <citation type="submission" date="2020-09" db="EMBL/GenBank/DDBJ databases">
        <title>Brevundimonas sp. LVF2 isolated from a puddle in Goettingen, Germany.</title>
        <authorList>
            <person name="Friedrich I."/>
            <person name="Klassen A."/>
            <person name="Hannes N."/>
            <person name="Schneider D."/>
            <person name="Hertel R."/>
            <person name="Daniel R."/>
        </authorList>
    </citation>
    <scope>NUCLEOTIDE SEQUENCE</scope>
    <source>
        <strain evidence="2">LVF2</strain>
    </source>
</reference>
<protein>
    <submittedName>
        <fullName evidence="2">Aldo/keto reductase</fullName>
    </submittedName>
</protein>
<organism evidence="2 3">
    <name type="scientific">Brevundimonas goettingensis</name>
    <dbReference type="NCBI Taxonomy" id="2774190"/>
    <lineage>
        <taxon>Bacteria</taxon>
        <taxon>Pseudomonadati</taxon>
        <taxon>Pseudomonadota</taxon>
        <taxon>Alphaproteobacteria</taxon>
        <taxon>Caulobacterales</taxon>
        <taxon>Caulobacteraceae</taxon>
        <taxon>Brevundimonas</taxon>
    </lineage>
</organism>
<dbReference type="InterPro" id="IPR036812">
    <property type="entry name" value="NAD(P)_OxRdtase_dom_sf"/>
</dbReference>
<evidence type="ECO:0000313" key="3">
    <source>
        <dbReference type="Proteomes" id="UP000663918"/>
    </source>
</evidence>
<evidence type="ECO:0000259" key="1">
    <source>
        <dbReference type="Pfam" id="PF00248"/>
    </source>
</evidence>
<dbReference type="EMBL" id="CP062222">
    <property type="protein sequence ID" value="QTC90543.1"/>
    <property type="molecule type" value="Genomic_DNA"/>
</dbReference>
<dbReference type="SUPFAM" id="SSF51430">
    <property type="entry name" value="NAD(P)-linked oxidoreductase"/>
    <property type="match status" value="1"/>
</dbReference>
<dbReference type="PRINTS" id="PR00069">
    <property type="entry name" value="ALDKETRDTASE"/>
</dbReference>
<proteinExistence type="predicted"/>
<dbReference type="RefSeq" id="WP_207869012.1">
    <property type="nucleotide sequence ID" value="NZ_CP062222.1"/>
</dbReference>
<dbReference type="PANTHER" id="PTHR43638:SF3">
    <property type="entry name" value="ALDEHYDE REDUCTASE"/>
    <property type="match status" value="1"/>
</dbReference>
<dbReference type="AlphaFoldDB" id="A0A975BYZ9"/>
<name>A0A975BYZ9_9CAUL</name>
<sequence length="281" mass="30626">MTRMTSLPDGTLVPVLGQGTWEIGDDPKTADAEQAALSRGLDLGLSLIDTAELYGNGKSERLVGEVIRGRRDEAFLVSKVRPENAGEMSMMLACERSLERLGVDRLDLYLLHWESRFPMDEIIAGFEELIDEGMIARWGVSNLDLKTMDRMEALDGGVGCQTDQVLYHLGSRGIEFDLLPWAQERNMPLMAYSPLGRGGKGGLLEHPALIEIADRHDASTAQIALAAVLRQEGIIAIPKASTVAHVEANAEALEIELDAEDLAVLDRAFPPPSTAQPLDII</sequence>
<dbReference type="KEGG" id="bgoe:IFJ75_14870"/>